<evidence type="ECO:0000313" key="2">
    <source>
        <dbReference type="EMBL" id="AUF82740.1"/>
    </source>
</evidence>
<organism evidence="2">
    <name type="scientific">Tetraselmis virus 1</name>
    <dbReference type="NCBI Taxonomy" id="2060617"/>
    <lineage>
        <taxon>Viruses</taxon>
        <taxon>Varidnaviria</taxon>
        <taxon>Bamfordvirae</taxon>
        <taxon>Nucleocytoviricota</taxon>
        <taxon>Megaviricetes</taxon>
        <taxon>Imitervirales</taxon>
        <taxon>Allomimiviridae</taxon>
        <taxon>Oceanusvirus</taxon>
        <taxon>Oceanusvirus kaneohense</taxon>
    </lineage>
</organism>
<dbReference type="EMBL" id="KY322437">
    <property type="protein sequence ID" value="AUF82740.1"/>
    <property type="molecule type" value="Genomic_DNA"/>
</dbReference>
<dbReference type="GO" id="GO:0005524">
    <property type="term" value="F:ATP binding"/>
    <property type="evidence" value="ECO:0007669"/>
    <property type="project" value="InterPro"/>
</dbReference>
<reference evidence="2" key="1">
    <citation type="journal article" date="2018" name="Virology">
        <title>A giant virus infecting green algae encodes key fermentation genes.</title>
        <authorList>
            <person name="Schvarcz C.R."/>
            <person name="Steward G.F."/>
        </authorList>
    </citation>
    <scope>NUCLEOTIDE SEQUENCE [LARGE SCALE GENOMIC DNA]</scope>
</reference>
<evidence type="ECO:0000313" key="3">
    <source>
        <dbReference type="Proteomes" id="UP000244773"/>
    </source>
</evidence>
<protein>
    <recommendedName>
        <fullName evidence="1">Protein kinase domain-containing protein</fullName>
    </recommendedName>
</protein>
<dbReference type="InterPro" id="IPR011009">
    <property type="entry name" value="Kinase-like_dom_sf"/>
</dbReference>
<dbReference type="Gene3D" id="1.10.510.10">
    <property type="entry name" value="Transferase(Phosphotransferase) domain 1"/>
    <property type="match status" value="1"/>
</dbReference>
<accession>A0A2P0VPC3</accession>
<keyword evidence="3" id="KW-1185">Reference proteome</keyword>
<name>A0A2P0VPC3_9VIRU</name>
<feature type="domain" description="Protein kinase" evidence="1">
    <location>
        <begin position="240"/>
        <end position="494"/>
    </location>
</feature>
<dbReference type="SUPFAM" id="SSF56112">
    <property type="entry name" value="Protein kinase-like (PK-like)"/>
    <property type="match status" value="1"/>
</dbReference>
<proteinExistence type="predicted"/>
<dbReference type="Proteomes" id="UP000244773">
    <property type="component" value="Segment"/>
</dbReference>
<dbReference type="InterPro" id="IPR000719">
    <property type="entry name" value="Prot_kinase_dom"/>
</dbReference>
<dbReference type="PROSITE" id="PS50011">
    <property type="entry name" value="PROTEIN_KINASE_DOM"/>
    <property type="match status" value="1"/>
</dbReference>
<sequence>MGRITPTFEQKILLLLGNPYNGTAKQCIEKIKILVPGVLGNGDNTKLIVSDLRKILSALGMESNGTFPVMKALIVDTPLMAEHNDMLDTMKVVPNNDPESLEFLQKLCELFKTTKAKSKKECISLIASRLGVPHAGNSTMKKYLILAIVKQFKLPHSNQDTTAKLLDILNKYVFSNKAVPVNVVAVPCNENNKVLQTPQPHLPPKHPNVVKPKYKEVKTTTPDLIMRVISKQEVIPFYKAEKGRFIKTGPSGNTSIWCFDKSKIYCKIGFDGFSGTVMEYGVNEILDEATTYRKLPDKLKRYCPAFISSEYVKDAAHAYLLIESIPSEYKCMSDLLRERRDKPLTDEEKARIVKKLIEINDYIHYYNLSHGDFHSGNFMFNKDFTSLRIIDLGYSIVRQADGHLWDPLNSVYHYSAHKQYKANHYSKTIPKWDFIVRFDLVLSLFCSVDSITATVAFGKKYKCEDRLKMYMHRYFNPMDRNRWYLYDIVYKSFV</sequence>
<gene>
    <name evidence="2" type="ORF">TetV_658</name>
</gene>
<evidence type="ECO:0000259" key="1">
    <source>
        <dbReference type="PROSITE" id="PS50011"/>
    </source>
</evidence>
<dbReference type="GO" id="GO:0004672">
    <property type="term" value="F:protein kinase activity"/>
    <property type="evidence" value="ECO:0007669"/>
    <property type="project" value="InterPro"/>
</dbReference>